<dbReference type="AlphaFoldDB" id="A0A857JPI3"/>
<sequence length="103" mass="11335">MSSSVNSDAAKQTFDEFVDSTQEYLDSVVVDGSDQELFIASYLTGHFSLVTSNALALDDYSLATMNSYMLTSLEKAYANNEVEGQDQAQVSALWDRLFAKAEL</sequence>
<evidence type="ECO:0000313" key="2">
    <source>
        <dbReference type="Proteomes" id="UP000464524"/>
    </source>
</evidence>
<dbReference type="KEGG" id="pmes:FX988_03543"/>
<dbReference type="OrthoDB" id="5600394at2"/>
<reference evidence="1 2" key="1">
    <citation type="submission" date="2019-12" db="EMBL/GenBank/DDBJ databases">
        <title>Genome sequencing and assembly of endphytes of Porphyra tenera.</title>
        <authorList>
            <person name="Park J.M."/>
            <person name="Shin R."/>
            <person name="Jo S.H."/>
        </authorList>
    </citation>
    <scope>NUCLEOTIDE SEQUENCE [LARGE SCALE GENOMIC DNA]</scope>
    <source>
        <strain evidence="1 2">GPM4</strain>
    </source>
</reference>
<gene>
    <name evidence="1" type="ORF">FX988_03543</name>
</gene>
<dbReference type="RefSeq" id="WP_160181389.1">
    <property type="nucleotide sequence ID" value="NZ_CP047656.1"/>
</dbReference>
<dbReference type="InterPro" id="IPR014987">
    <property type="entry name" value="UPF_YfcL"/>
</dbReference>
<organism evidence="1 2">
    <name type="scientific">Paraglaciecola mesophila</name>
    <dbReference type="NCBI Taxonomy" id="197222"/>
    <lineage>
        <taxon>Bacteria</taxon>
        <taxon>Pseudomonadati</taxon>
        <taxon>Pseudomonadota</taxon>
        <taxon>Gammaproteobacteria</taxon>
        <taxon>Alteromonadales</taxon>
        <taxon>Alteromonadaceae</taxon>
        <taxon>Paraglaciecola</taxon>
    </lineage>
</organism>
<evidence type="ECO:0008006" key="3">
    <source>
        <dbReference type="Google" id="ProtNLM"/>
    </source>
</evidence>
<protein>
    <recommendedName>
        <fullName evidence="3">YfcL protein</fullName>
    </recommendedName>
</protein>
<evidence type="ECO:0000313" key="1">
    <source>
        <dbReference type="EMBL" id="QHJ13282.1"/>
    </source>
</evidence>
<keyword evidence="2" id="KW-1185">Reference proteome</keyword>
<dbReference type="Pfam" id="PF08891">
    <property type="entry name" value="YfcL"/>
    <property type="match status" value="1"/>
</dbReference>
<dbReference type="EMBL" id="CP047656">
    <property type="protein sequence ID" value="QHJ13282.1"/>
    <property type="molecule type" value="Genomic_DNA"/>
</dbReference>
<dbReference type="Proteomes" id="UP000464524">
    <property type="component" value="Chromosome"/>
</dbReference>
<proteinExistence type="predicted"/>
<accession>A0A857JPI3</accession>
<name>A0A857JPI3_9ALTE</name>